<reference evidence="5 6" key="1">
    <citation type="journal article" date="2018" name="Plant J.">
        <title>Genome sequences of Chlorella sorokiniana UTEX 1602 and Micractinium conductrix SAG 241.80: implications to maltose excretion by a green alga.</title>
        <authorList>
            <person name="Arriola M.B."/>
            <person name="Velmurugan N."/>
            <person name="Zhang Y."/>
            <person name="Plunkett M.H."/>
            <person name="Hondzo H."/>
            <person name="Barney B.M."/>
        </authorList>
    </citation>
    <scope>NUCLEOTIDE SEQUENCE [LARGE SCALE GENOMIC DNA]</scope>
    <source>
        <strain evidence="6">UTEX 1602</strain>
    </source>
</reference>
<dbReference type="GO" id="GO:0003729">
    <property type="term" value="F:mRNA binding"/>
    <property type="evidence" value="ECO:0007669"/>
    <property type="project" value="InterPro"/>
</dbReference>
<feature type="compositionally biased region" description="Basic and acidic residues" evidence="3">
    <location>
        <begin position="291"/>
        <end position="300"/>
    </location>
</feature>
<dbReference type="AlphaFoldDB" id="A0A2P6TQZ9"/>
<dbReference type="OrthoDB" id="10669244at2759"/>
<dbReference type="Proteomes" id="UP000239899">
    <property type="component" value="Unassembled WGS sequence"/>
</dbReference>
<feature type="region of interest" description="Disordered" evidence="3">
    <location>
        <begin position="568"/>
        <end position="601"/>
    </location>
</feature>
<organism evidence="5 6">
    <name type="scientific">Chlorella sorokiniana</name>
    <name type="common">Freshwater green alga</name>
    <dbReference type="NCBI Taxonomy" id="3076"/>
    <lineage>
        <taxon>Eukaryota</taxon>
        <taxon>Viridiplantae</taxon>
        <taxon>Chlorophyta</taxon>
        <taxon>core chlorophytes</taxon>
        <taxon>Trebouxiophyceae</taxon>
        <taxon>Chlorellales</taxon>
        <taxon>Chlorellaceae</taxon>
        <taxon>Chlorella clade</taxon>
        <taxon>Chlorella</taxon>
    </lineage>
</organism>
<feature type="compositionally biased region" description="Low complexity" evidence="3">
    <location>
        <begin position="590"/>
        <end position="601"/>
    </location>
</feature>
<keyword evidence="1 2" id="KW-0694">RNA-binding</keyword>
<evidence type="ECO:0000256" key="1">
    <source>
        <dbReference type="ARBA" id="ARBA00022884"/>
    </source>
</evidence>
<feature type="compositionally biased region" description="Low complexity" evidence="3">
    <location>
        <begin position="344"/>
        <end position="402"/>
    </location>
</feature>
<keyword evidence="6" id="KW-1185">Reference proteome</keyword>
<accession>A0A2P6TQZ9</accession>
<feature type="compositionally biased region" description="Low complexity" evidence="3">
    <location>
        <begin position="412"/>
        <end position="425"/>
    </location>
</feature>
<dbReference type="InterPro" id="IPR050825">
    <property type="entry name" value="RBM42_RBP45_47-like"/>
</dbReference>
<gene>
    <name evidence="5" type="ORF">C2E21_4643</name>
</gene>
<comment type="caution">
    <text evidence="5">The sequence shown here is derived from an EMBL/GenBank/DDBJ whole genome shotgun (WGS) entry which is preliminary data.</text>
</comment>
<evidence type="ECO:0000313" key="6">
    <source>
        <dbReference type="Proteomes" id="UP000239899"/>
    </source>
</evidence>
<dbReference type="InterPro" id="IPR035979">
    <property type="entry name" value="RBD_domain_sf"/>
</dbReference>
<dbReference type="InterPro" id="IPR012677">
    <property type="entry name" value="Nucleotide-bd_a/b_plait_sf"/>
</dbReference>
<feature type="domain" description="RRM" evidence="4">
    <location>
        <begin position="477"/>
        <end position="548"/>
    </location>
</feature>
<feature type="region of interest" description="Disordered" evidence="3">
    <location>
        <begin position="179"/>
        <end position="235"/>
    </location>
</feature>
<dbReference type="SMART" id="SM00360">
    <property type="entry name" value="RRM"/>
    <property type="match status" value="1"/>
</dbReference>
<dbReference type="EMBL" id="LHPG02000008">
    <property type="protein sequence ID" value="PRW56495.1"/>
    <property type="molecule type" value="Genomic_DNA"/>
</dbReference>
<sequence length="670" mass="72137">MAAQADSRSNLQELVCPAGDARALAAVAQELQNQGHAQVAAGLLGGTLVRFKKRGQYHLARVASLRLPPEVAQPTLALEGYADIAVNQLSGTNPFIDDATYEASGQQEAARLATSAAAAGGLDLWQSAAAVWRRKVALGWAPQLQQLVTMHGIGLLLQDLQDQAMIEAVAENLEALPPAAPAAPAAQPPAQHQPVHMQQQHMGPQGPLPVAQPGPQPPVQQAVAVHDPDDLPPHLRPQQQQLVVQLPAQQPAQQPRLPAQQQAALQRVEQQWAHQLWPVVQRQPLPPPASADERQRREAEEGAETPVLGDLSEAAAAAWDAAMATEAESPAEQQPSAAQKAEDQVAAPLQQPVAQLEKAAAQQQAEQQMPSAAAEQPVAQLEEAQSLLLQLLEQQQSQQQQQEPPPPPPEQQPAEAQQRAAGPQPTHQQPLKEEPLQHAEPSAEQQQVKQEPVYGQLPLPAEPHAPEQSAEQQTQPLPRSIKQLEQYFRQRYPSVTSAAVPRLERTGEPKGFGFVRFARREEQLRAAKEMDGHVLPGGRKIGTGLAGMGGGPPPPAQPAVPAALPAMQQAAPRAAAVQQEKADSPVQRTQQPQQPQQAQQAACKSVAFDQGLPFPASHLLAELDTLRGERDCVYRAGCNLRHVCDFLMFTGTADIELRPEGPLVVRLHQR</sequence>
<evidence type="ECO:0000313" key="5">
    <source>
        <dbReference type="EMBL" id="PRW56495.1"/>
    </source>
</evidence>
<feature type="compositionally biased region" description="Low complexity" evidence="3">
    <location>
        <begin position="568"/>
        <end position="579"/>
    </location>
</feature>
<dbReference type="InterPro" id="IPR000504">
    <property type="entry name" value="RRM_dom"/>
</dbReference>
<dbReference type="PROSITE" id="PS50102">
    <property type="entry name" value="RRM"/>
    <property type="match status" value="1"/>
</dbReference>
<evidence type="ECO:0000256" key="3">
    <source>
        <dbReference type="SAM" id="MobiDB-lite"/>
    </source>
</evidence>
<evidence type="ECO:0000256" key="2">
    <source>
        <dbReference type="PROSITE-ProRule" id="PRU00176"/>
    </source>
</evidence>
<protein>
    <recommendedName>
        <fullName evidence="4">RRM domain-containing protein</fullName>
    </recommendedName>
</protein>
<feature type="compositionally biased region" description="Pro residues" evidence="3">
    <location>
        <begin position="206"/>
        <end position="218"/>
    </location>
</feature>
<dbReference type="Gene3D" id="3.30.70.330">
    <property type="match status" value="1"/>
</dbReference>
<feature type="region of interest" description="Disordered" evidence="3">
    <location>
        <begin position="279"/>
        <end position="484"/>
    </location>
</feature>
<feature type="compositionally biased region" description="Low complexity" evidence="3">
    <location>
        <begin position="313"/>
        <end position="328"/>
    </location>
</feature>
<dbReference type="PANTHER" id="PTHR47640">
    <property type="entry name" value="TRNA SELENOCYSTEINE 1-ASSOCIATED PROTEIN 1-RELATED-RELATED"/>
    <property type="match status" value="1"/>
</dbReference>
<dbReference type="SUPFAM" id="SSF54928">
    <property type="entry name" value="RNA-binding domain, RBD"/>
    <property type="match status" value="1"/>
</dbReference>
<evidence type="ECO:0000259" key="4">
    <source>
        <dbReference type="PROSITE" id="PS50102"/>
    </source>
</evidence>
<name>A0A2P6TQZ9_CHLSO</name>
<dbReference type="STRING" id="3076.A0A2P6TQZ9"/>
<proteinExistence type="predicted"/>
<dbReference type="Pfam" id="PF00076">
    <property type="entry name" value="RRM_1"/>
    <property type="match status" value="1"/>
</dbReference>
<feature type="compositionally biased region" description="Low complexity" evidence="3">
    <location>
        <begin position="179"/>
        <end position="205"/>
    </location>
</feature>